<dbReference type="EnsemblBacteria" id="ABN74663">
    <property type="protein sequence ID" value="ABN74663"/>
    <property type="gene ID" value="APL_1579"/>
</dbReference>
<reference evidence="2 3" key="1">
    <citation type="journal article" date="2008" name="J. Bacteriol.">
        <title>The complete genome sequence of Actinobacillus pleuropneumoniae L20 (serotype 5b).</title>
        <authorList>
            <person name="Foote S.J."/>
            <person name="Bosse J.T."/>
            <person name="Bouevitch A.B."/>
            <person name="Langford P.R."/>
            <person name="Young N.M."/>
            <person name="Nash J.H."/>
        </authorList>
    </citation>
    <scope>NUCLEOTIDE SEQUENCE [LARGE SCALE GENOMIC DNA]</scope>
    <source>
        <strain evidence="2 3">L20</strain>
    </source>
</reference>
<protein>
    <submittedName>
        <fullName evidence="2">Region 2 capsular polysaccharide biosynthesis protein</fullName>
    </submittedName>
</protein>
<dbReference type="Proteomes" id="UP000001432">
    <property type="component" value="Chromosome"/>
</dbReference>
<feature type="domain" description="Glycosyltransferase 61 catalytic" evidence="1">
    <location>
        <begin position="151"/>
        <end position="315"/>
    </location>
</feature>
<sequence>MLKKYQPFDLRKINEGHSSNAKLVLHSEACNIDAKISKFFCSQDDINLENFIATFTDNYKAPEVYTAILKNCCITPRAPKLPRYWGIFFEENNIPYYVFNFLSSEAKKRFNDAKYFYLEDDDRISLDLEKVNKIHISGLSVWFYTFRNVDHFLRECLPSLVTLKQMGYDFSALNFICPEILPDIIDFLCDFGIDRRNIISLDYQWLSFDELIIPCFSTFGHLHTPTKYYTEITNYPIINSKSREDIKRIYVSRANAKMRRVINEDVIVSELIARGFSIIEPGNYSKLEQREIFSNAEVVIGPHGMGIANSVFSKNLKAILEIMNTDYHRISYFRTAQLKGCLYAAYYVNPLPLDASYNNNYGDIVIHKTKFLNFLDSILKEI</sequence>
<dbReference type="HOGENOM" id="CLU_731032_0_0_6"/>
<dbReference type="Pfam" id="PF04577">
    <property type="entry name" value="Glyco_transf_61"/>
    <property type="match status" value="1"/>
</dbReference>
<dbReference type="STRING" id="416269.APL_1579"/>
<dbReference type="RefSeq" id="WP_011848619.1">
    <property type="nucleotide sequence ID" value="NC_009053.1"/>
</dbReference>
<dbReference type="PIRSF" id="PIRSF030158">
    <property type="entry name" value="UCP030158"/>
    <property type="match status" value="1"/>
</dbReference>
<dbReference type="GO" id="GO:0016757">
    <property type="term" value="F:glycosyltransferase activity"/>
    <property type="evidence" value="ECO:0007669"/>
    <property type="project" value="InterPro"/>
</dbReference>
<accession>A3N2M7</accession>
<dbReference type="AlphaFoldDB" id="A3N2M7"/>
<evidence type="ECO:0000313" key="3">
    <source>
        <dbReference type="Proteomes" id="UP000001432"/>
    </source>
</evidence>
<name>A3N2M7_ACTP2</name>
<organism evidence="2 3">
    <name type="scientific">Actinobacillus pleuropneumoniae serotype 5b (strain L20)</name>
    <dbReference type="NCBI Taxonomy" id="416269"/>
    <lineage>
        <taxon>Bacteria</taxon>
        <taxon>Pseudomonadati</taxon>
        <taxon>Pseudomonadota</taxon>
        <taxon>Gammaproteobacteria</taxon>
        <taxon>Pasteurellales</taxon>
        <taxon>Pasteurellaceae</taxon>
        <taxon>Actinobacillus</taxon>
    </lineage>
</organism>
<evidence type="ECO:0000313" key="2">
    <source>
        <dbReference type="EMBL" id="ABN74663.1"/>
    </source>
</evidence>
<dbReference type="EMBL" id="CP000569">
    <property type="protein sequence ID" value="ABN74663.1"/>
    <property type="molecule type" value="Genomic_DNA"/>
</dbReference>
<evidence type="ECO:0000259" key="1">
    <source>
        <dbReference type="Pfam" id="PF04577"/>
    </source>
</evidence>
<proteinExistence type="predicted"/>
<dbReference type="KEGG" id="apl:APL_1579"/>
<dbReference type="InterPro" id="IPR024698">
    <property type="entry name" value="Caps_psacc_synth_Cps23fI-typ"/>
</dbReference>
<dbReference type="InterPro" id="IPR049625">
    <property type="entry name" value="Glyco_transf_61_cat"/>
</dbReference>
<dbReference type="eggNOG" id="COG4421">
    <property type="taxonomic scope" value="Bacteria"/>
</dbReference>
<gene>
    <name evidence="2" type="primary">cps5C</name>
    <name evidence="2" type="ordered locus">APL_1579</name>
</gene>